<evidence type="ECO:0000313" key="9">
    <source>
        <dbReference type="EMBL" id="MDQ2585559.1"/>
    </source>
</evidence>
<dbReference type="SUPFAM" id="SSF54897">
    <property type="entry name" value="Protease propeptides/inhibitors"/>
    <property type="match status" value="1"/>
</dbReference>
<feature type="chain" id="PRO_5045370776" evidence="7">
    <location>
        <begin position="38"/>
        <end position="539"/>
    </location>
</feature>
<dbReference type="InterPro" id="IPR002884">
    <property type="entry name" value="P_dom"/>
</dbReference>
<keyword evidence="10" id="KW-1185">Reference proteome</keyword>
<comment type="similarity">
    <text evidence="1 5 6">Belongs to the peptidase S8 family.</text>
</comment>
<evidence type="ECO:0000259" key="8">
    <source>
        <dbReference type="PROSITE" id="PS51829"/>
    </source>
</evidence>
<dbReference type="InterPro" id="IPR015500">
    <property type="entry name" value="Peptidase_S8_subtilisin-rel"/>
</dbReference>
<dbReference type="InterPro" id="IPR008979">
    <property type="entry name" value="Galactose-bd-like_sf"/>
</dbReference>
<dbReference type="Pfam" id="PF00082">
    <property type="entry name" value="Peptidase_S8"/>
    <property type="match status" value="1"/>
</dbReference>
<dbReference type="InterPro" id="IPR034193">
    <property type="entry name" value="PCSK9_ProteinaseK-like"/>
</dbReference>
<dbReference type="PANTHER" id="PTHR43806:SF11">
    <property type="entry name" value="CEREVISIN-RELATED"/>
    <property type="match status" value="1"/>
</dbReference>
<keyword evidence="7" id="KW-0732">Signal</keyword>
<dbReference type="PRINTS" id="PR00723">
    <property type="entry name" value="SUBTILISIN"/>
</dbReference>
<feature type="active site" description="Charge relay system" evidence="5">
    <location>
        <position position="176"/>
    </location>
</feature>
<reference evidence="9 10" key="1">
    <citation type="submission" date="2017-06" db="EMBL/GenBank/DDBJ databases">
        <title>Cultured bacterium strain Saccharothrix yanglingensis Hhs.015.</title>
        <authorList>
            <person name="Xia Y."/>
        </authorList>
    </citation>
    <scope>NUCLEOTIDE SEQUENCE [LARGE SCALE GENOMIC DNA]</scope>
    <source>
        <strain evidence="9 10">Hhs.015</strain>
    </source>
</reference>
<dbReference type="Gene3D" id="2.60.120.260">
    <property type="entry name" value="Galactose-binding domain-like"/>
    <property type="match status" value="1"/>
</dbReference>
<name>A0ABU0X4M5_9PSEU</name>
<dbReference type="InterPro" id="IPR023827">
    <property type="entry name" value="Peptidase_S8_Asp-AS"/>
</dbReference>
<evidence type="ECO:0000256" key="6">
    <source>
        <dbReference type="RuleBase" id="RU003355"/>
    </source>
</evidence>
<dbReference type="PROSITE" id="PS00138">
    <property type="entry name" value="SUBTILASE_SER"/>
    <property type="match status" value="1"/>
</dbReference>
<dbReference type="InterPro" id="IPR037045">
    <property type="entry name" value="S8pro/Inhibitor_I9_sf"/>
</dbReference>
<dbReference type="Pfam" id="PF01483">
    <property type="entry name" value="P_proprotein"/>
    <property type="match status" value="1"/>
</dbReference>
<feature type="active site" description="Charge relay system" evidence="5">
    <location>
        <position position="209"/>
    </location>
</feature>
<evidence type="ECO:0000256" key="7">
    <source>
        <dbReference type="SAM" id="SignalP"/>
    </source>
</evidence>
<feature type="domain" description="P/Homo B" evidence="8">
    <location>
        <begin position="419"/>
        <end position="539"/>
    </location>
</feature>
<dbReference type="InterPro" id="IPR022398">
    <property type="entry name" value="Peptidase_S8_His-AS"/>
</dbReference>
<dbReference type="GO" id="GO:0008233">
    <property type="term" value="F:peptidase activity"/>
    <property type="evidence" value="ECO:0007669"/>
    <property type="project" value="UniProtKB-KW"/>
</dbReference>
<dbReference type="PROSITE" id="PS51829">
    <property type="entry name" value="P_HOMO_B"/>
    <property type="match status" value="1"/>
</dbReference>
<dbReference type="Pfam" id="PF05922">
    <property type="entry name" value="Inhibitor_I9"/>
    <property type="match status" value="1"/>
</dbReference>
<dbReference type="PANTHER" id="PTHR43806">
    <property type="entry name" value="PEPTIDASE S8"/>
    <property type="match status" value="1"/>
</dbReference>
<sequence>MTRTRREPRPGPRRARARSTRVLTACLAAGALLLAGAGRGTGQSEGTGQPEGTVLGIGKPGAVKDSYIVVLRDDAATAQQTQFLSGQLGVRYDGEVRYTYTATVRGFSVTMPEERARLLAADPAVEYVEQDAVARATGTQDDPTWGLDRVDQEKLPLDSKYTYPNTAPDVTAYVIDTGVHKAHADFGGRAVDGYDFIDDDSTAQDCNGHGTHVAGTIGSATYGVAKGVKLVGVRVLDCQGSGQWSQIIAGVDWVARDASGPVVANLSLGGAADSTVDSAVKRLVAAGVTTVVASGNDNRDACSSSPARTPEAITVNATDSSDDRSEFSNYGSCTDIFAPGTGVTSTWNNGGTRAISGTSMATPHVAGAAALYLSANPSAASATPAAVVKALTDNASAGVVRGPGSGSPNKLLNTAFIGGGDDPACEGGANTEDVAIPDAGEAVTSSITISACAGRGTASTPVEVDIAHPYTADLAVDLVGPSGAVFPLRGAGGPNSSDGIHETFTADTSAEERNGTWKLRVKDVHTYDTGVIEGWSISF</sequence>
<gene>
    <name evidence="9" type="ORF">CKY47_16540</name>
</gene>
<dbReference type="Gene3D" id="3.40.50.200">
    <property type="entry name" value="Peptidase S8/S53 domain"/>
    <property type="match status" value="1"/>
</dbReference>
<dbReference type="InterPro" id="IPR010259">
    <property type="entry name" value="S8pro/Inhibitor_I9"/>
</dbReference>
<dbReference type="EMBL" id="NSDM01000006">
    <property type="protein sequence ID" value="MDQ2585559.1"/>
    <property type="molecule type" value="Genomic_DNA"/>
</dbReference>
<evidence type="ECO:0000256" key="4">
    <source>
        <dbReference type="ARBA" id="ARBA00022825"/>
    </source>
</evidence>
<dbReference type="PROSITE" id="PS00136">
    <property type="entry name" value="SUBTILASE_ASP"/>
    <property type="match status" value="1"/>
</dbReference>
<keyword evidence="3 5" id="KW-0378">Hydrolase</keyword>
<organism evidence="9 10">
    <name type="scientific">Saccharothrix yanglingensis</name>
    <dbReference type="NCBI Taxonomy" id="659496"/>
    <lineage>
        <taxon>Bacteria</taxon>
        <taxon>Bacillati</taxon>
        <taxon>Actinomycetota</taxon>
        <taxon>Actinomycetes</taxon>
        <taxon>Pseudonocardiales</taxon>
        <taxon>Pseudonocardiaceae</taxon>
        <taxon>Saccharothrix</taxon>
    </lineage>
</organism>
<feature type="signal peptide" evidence="7">
    <location>
        <begin position="1"/>
        <end position="37"/>
    </location>
</feature>
<evidence type="ECO:0000313" key="10">
    <source>
        <dbReference type="Proteomes" id="UP001225605"/>
    </source>
</evidence>
<dbReference type="CDD" id="cd04077">
    <property type="entry name" value="Peptidases_S8_PCSK9_ProteinaseK_like"/>
    <property type="match status" value="1"/>
</dbReference>
<dbReference type="SUPFAM" id="SSF49785">
    <property type="entry name" value="Galactose-binding domain-like"/>
    <property type="match status" value="1"/>
</dbReference>
<proteinExistence type="inferred from homology"/>
<dbReference type="InterPro" id="IPR023828">
    <property type="entry name" value="Peptidase_S8_Ser-AS"/>
</dbReference>
<evidence type="ECO:0000256" key="3">
    <source>
        <dbReference type="ARBA" id="ARBA00022801"/>
    </source>
</evidence>
<dbReference type="GO" id="GO:0006508">
    <property type="term" value="P:proteolysis"/>
    <property type="evidence" value="ECO:0007669"/>
    <property type="project" value="UniProtKB-KW"/>
</dbReference>
<comment type="caution">
    <text evidence="9">The sequence shown here is derived from an EMBL/GenBank/DDBJ whole genome shotgun (WGS) entry which is preliminary data.</text>
</comment>
<evidence type="ECO:0000256" key="2">
    <source>
        <dbReference type="ARBA" id="ARBA00022670"/>
    </source>
</evidence>
<dbReference type="InterPro" id="IPR050131">
    <property type="entry name" value="Peptidase_S8_subtilisin-like"/>
</dbReference>
<dbReference type="Gene3D" id="3.30.70.80">
    <property type="entry name" value="Peptidase S8 propeptide/proteinase inhibitor I9"/>
    <property type="match status" value="1"/>
</dbReference>
<protein>
    <submittedName>
        <fullName evidence="9">Serine protease</fullName>
    </submittedName>
</protein>
<dbReference type="Proteomes" id="UP001225605">
    <property type="component" value="Unassembled WGS sequence"/>
</dbReference>
<dbReference type="RefSeq" id="WP_306746748.1">
    <property type="nucleotide sequence ID" value="NZ_NSDM01000006.1"/>
</dbReference>
<dbReference type="SUPFAM" id="SSF52743">
    <property type="entry name" value="Subtilisin-like"/>
    <property type="match status" value="1"/>
</dbReference>
<evidence type="ECO:0000256" key="1">
    <source>
        <dbReference type="ARBA" id="ARBA00011073"/>
    </source>
</evidence>
<keyword evidence="2 5" id="KW-0645">Protease</keyword>
<dbReference type="InterPro" id="IPR036852">
    <property type="entry name" value="Peptidase_S8/S53_dom_sf"/>
</dbReference>
<evidence type="ECO:0000256" key="5">
    <source>
        <dbReference type="PROSITE-ProRule" id="PRU01240"/>
    </source>
</evidence>
<dbReference type="PROSITE" id="PS51892">
    <property type="entry name" value="SUBTILASE"/>
    <property type="match status" value="1"/>
</dbReference>
<dbReference type="PROSITE" id="PS00137">
    <property type="entry name" value="SUBTILASE_HIS"/>
    <property type="match status" value="1"/>
</dbReference>
<dbReference type="InterPro" id="IPR000209">
    <property type="entry name" value="Peptidase_S8/S53_dom"/>
</dbReference>
<feature type="active site" description="Charge relay system" evidence="5">
    <location>
        <position position="359"/>
    </location>
</feature>
<accession>A0ABU0X4M5</accession>
<keyword evidence="4 5" id="KW-0720">Serine protease</keyword>